<evidence type="ECO:0000256" key="5">
    <source>
        <dbReference type="ARBA" id="ARBA00022519"/>
    </source>
</evidence>
<dbReference type="Proteomes" id="UP000645257">
    <property type="component" value="Unassembled WGS sequence"/>
</dbReference>
<feature type="transmembrane region" description="Helical" evidence="12">
    <location>
        <begin position="90"/>
        <end position="110"/>
    </location>
</feature>
<keyword evidence="5 12" id="KW-0997">Cell inner membrane</keyword>
<keyword evidence="15" id="KW-1185">Reference proteome</keyword>
<sequence length="290" mass="31755">MNALIKDRFTVYCQLMRIDKPIGTLLLLWPTLWALWIAADGLPPLSILAIFVAGTFLMRSAGCVINDYADREFDGLVERTSQRPFARKAVSTREALTLTVVLCLASLLLILPLNLLTLELSVGAAFLAVSYPFTKRFFPLPQAYLGIAFSFGIPMAFAAVRDTVPPVGWLMMLATWAWIFAYDTAYAMADKPDDLRIGIHTSAVTLGHHDVAGIMVCQAVFLALLAVVGRIAGLGLVWYAAIAVSAILIGRQYLQLRTRDRGLCFKVFLDNNQVGAALFAGLALHYLIAS</sequence>
<comment type="similarity">
    <text evidence="3 12">Belongs to the UbiA prenyltransferase family.</text>
</comment>
<dbReference type="FunFam" id="1.20.120.1780:FF:000001">
    <property type="entry name" value="4-hydroxybenzoate octaprenyltransferase"/>
    <property type="match status" value="1"/>
</dbReference>
<evidence type="ECO:0000256" key="7">
    <source>
        <dbReference type="ARBA" id="ARBA00022688"/>
    </source>
</evidence>
<name>A0A918P6Q9_9NEIS</name>
<evidence type="ECO:0000256" key="11">
    <source>
        <dbReference type="ARBA" id="ARBA00023136"/>
    </source>
</evidence>
<comment type="pathway">
    <text evidence="12">Cofactor biosynthesis; ubiquinone biosynthesis.</text>
</comment>
<comment type="caution">
    <text evidence="14">The sequence shown here is derived from an EMBL/GenBank/DDBJ whole genome shotgun (WGS) entry which is preliminary data.</text>
</comment>
<feature type="transmembrane region" description="Helical" evidence="12">
    <location>
        <begin position="237"/>
        <end position="256"/>
    </location>
</feature>
<feature type="transmembrane region" description="Helical" evidence="12">
    <location>
        <begin position="21"/>
        <end position="39"/>
    </location>
</feature>
<feature type="transmembrane region" description="Helical" evidence="12">
    <location>
        <begin position="45"/>
        <end position="69"/>
    </location>
</feature>
<feature type="transmembrane region" description="Helical" evidence="12">
    <location>
        <begin position="167"/>
        <end position="189"/>
    </location>
</feature>
<keyword evidence="7 12" id="KW-0831">Ubiquinone biosynthesis</keyword>
<dbReference type="NCBIfam" id="TIGR01474">
    <property type="entry name" value="ubiA_proteo"/>
    <property type="match status" value="1"/>
</dbReference>
<dbReference type="InterPro" id="IPR006370">
    <property type="entry name" value="HB_polyprenyltransferase-like"/>
</dbReference>
<evidence type="ECO:0000256" key="2">
    <source>
        <dbReference type="ARBA" id="ARBA00004141"/>
    </source>
</evidence>
<dbReference type="GO" id="GO:0008412">
    <property type="term" value="F:4-hydroxybenzoate polyprenyltransferase activity"/>
    <property type="evidence" value="ECO:0007669"/>
    <property type="project" value="UniProtKB-UniRule"/>
</dbReference>
<dbReference type="Gene3D" id="1.20.120.1780">
    <property type="entry name" value="UbiA prenyltransferase"/>
    <property type="match status" value="1"/>
</dbReference>
<evidence type="ECO:0000256" key="8">
    <source>
        <dbReference type="ARBA" id="ARBA00022692"/>
    </source>
</evidence>
<evidence type="ECO:0000313" key="15">
    <source>
        <dbReference type="Proteomes" id="UP000645257"/>
    </source>
</evidence>
<organism evidence="14 15">
    <name type="scientific">Paludibacterium paludis</name>
    <dbReference type="NCBI Taxonomy" id="1225769"/>
    <lineage>
        <taxon>Bacteria</taxon>
        <taxon>Pseudomonadati</taxon>
        <taxon>Pseudomonadota</taxon>
        <taxon>Betaproteobacteria</taxon>
        <taxon>Neisseriales</taxon>
        <taxon>Chromobacteriaceae</taxon>
        <taxon>Paludibacterium</taxon>
    </lineage>
</organism>
<evidence type="ECO:0000256" key="4">
    <source>
        <dbReference type="ARBA" id="ARBA00022475"/>
    </source>
</evidence>
<evidence type="ECO:0000313" key="14">
    <source>
        <dbReference type="EMBL" id="GGY27141.1"/>
    </source>
</evidence>
<comment type="cofactor">
    <cofactor evidence="1 12">
        <name>Mg(2+)</name>
        <dbReference type="ChEBI" id="CHEBI:18420"/>
    </cofactor>
</comment>
<evidence type="ECO:0000256" key="12">
    <source>
        <dbReference type="HAMAP-Rule" id="MF_01635"/>
    </source>
</evidence>
<dbReference type="PROSITE" id="PS00943">
    <property type="entry name" value="UBIA"/>
    <property type="match status" value="1"/>
</dbReference>
<dbReference type="HAMAP" id="MF_01635">
    <property type="entry name" value="UbiA"/>
    <property type="match status" value="1"/>
</dbReference>
<dbReference type="EMBL" id="BMYX01000024">
    <property type="protein sequence ID" value="GGY27141.1"/>
    <property type="molecule type" value="Genomic_DNA"/>
</dbReference>
<accession>A0A918P6Q9</accession>
<comment type="function">
    <text evidence="12">Catalyzes the prenylation of para-hydroxybenzoate (PHB) with an all-trans polyprenyl group. Mediates the second step in the final reaction sequence of ubiquinone-8 (UQ-8) biosynthesis, which is the condensation of the polyisoprenoid side chain with PHB, generating the first membrane-bound Q intermediate 3-octaprenyl-4-hydroxybenzoate.</text>
</comment>
<keyword evidence="4 12" id="KW-1003">Cell membrane</keyword>
<evidence type="ECO:0000256" key="6">
    <source>
        <dbReference type="ARBA" id="ARBA00022679"/>
    </source>
</evidence>
<comment type="catalytic activity">
    <reaction evidence="12">
        <text>all-trans-octaprenyl diphosphate + 4-hydroxybenzoate = 4-hydroxy-3-(all-trans-octaprenyl)benzoate + diphosphate</text>
        <dbReference type="Rhea" id="RHEA:27782"/>
        <dbReference type="ChEBI" id="CHEBI:1617"/>
        <dbReference type="ChEBI" id="CHEBI:17879"/>
        <dbReference type="ChEBI" id="CHEBI:33019"/>
        <dbReference type="ChEBI" id="CHEBI:57711"/>
        <dbReference type="EC" id="2.5.1.39"/>
    </reaction>
</comment>
<dbReference type="InterPro" id="IPR039653">
    <property type="entry name" value="Prenyltransferase"/>
</dbReference>
<reference evidence="14" key="1">
    <citation type="journal article" date="2014" name="Int. J. Syst. Evol. Microbiol.">
        <title>Complete genome sequence of Corynebacterium casei LMG S-19264T (=DSM 44701T), isolated from a smear-ripened cheese.</title>
        <authorList>
            <consortium name="US DOE Joint Genome Institute (JGI-PGF)"/>
            <person name="Walter F."/>
            <person name="Albersmeier A."/>
            <person name="Kalinowski J."/>
            <person name="Ruckert C."/>
        </authorList>
    </citation>
    <scope>NUCLEOTIDE SEQUENCE</scope>
    <source>
        <strain evidence="14">KCTC 32182</strain>
    </source>
</reference>
<dbReference type="GO" id="GO:0006744">
    <property type="term" value="P:ubiquinone biosynthetic process"/>
    <property type="evidence" value="ECO:0007669"/>
    <property type="project" value="UniProtKB-UniRule"/>
</dbReference>
<proteinExistence type="inferred from homology"/>
<feature type="transmembrane region" description="Helical" evidence="12">
    <location>
        <begin position="143"/>
        <end position="161"/>
    </location>
</feature>
<evidence type="ECO:0000256" key="10">
    <source>
        <dbReference type="ARBA" id="ARBA00022989"/>
    </source>
</evidence>
<dbReference type="PANTHER" id="PTHR11048">
    <property type="entry name" value="PRENYLTRANSFERASES"/>
    <property type="match status" value="1"/>
</dbReference>
<gene>
    <name evidence="12 14" type="primary">ubiA</name>
    <name evidence="14" type="ORF">GCM10011289_33200</name>
</gene>
<dbReference type="Pfam" id="PF01040">
    <property type="entry name" value="UbiA"/>
    <property type="match status" value="1"/>
</dbReference>
<dbReference type="GO" id="GO:0005886">
    <property type="term" value="C:plasma membrane"/>
    <property type="evidence" value="ECO:0007669"/>
    <property type="project" value="UniProtKB-SubCell"/>
</dbReference>
<reference evidence="14" key="2">
    <citation type="submission" date="2020-09" db="EMBL/GenBank/DDBJ databases">
        <authorList>
            <person name="Sun Q."/>
            <person name="Kim S."/>
        </authorList>
    </citation>
    <scope>NUCLEOTIDE SEQUENCE</scope>
    <source>
        <strain evidence="14">KCTC 32182</strain>
    </source>
</reference>
<comment type="subcellular location">
    <subcellularLocation>
        <location evidence="12">Cell inner membrane</location>
        <topology evidence="12">Multi-pass membrane protein</topology>
    </subcellularLocation>
    <subcellularLocation>
        <location evidence="2">Membrane</location>
        <topology evidence="2">Multi-pass membrane protein</topology>
    </subcellularLocation>
</comment>
<keyword evidence="10 12" id="KW-1133">Transmembrane helix</keyword>
<evidence type="ECO:0000256" key="3">
    <source>
        <dbReference type="ARBA" id="ARBA00005985"/>
    </source>
</evidence>
<dbReference type="InterPro" id="IPR030470">
    <property type="entry name" value="UbiA_prenylTrfase_CS"/>
</dbReference>
<dbReference type="InterPro" id="IPR044878">
    <property type="entry name" value="UbiA_sf"/>
</dbReference>
<protein>
    <recommendedName>
        <fullName evidence="12 13">4-hydroxybenzoate octaprenyltransferase</fullName>
        <ecNumber evidence="12 13">2.5.1.39</ecNumber>
    </recommendedName>
    <alternativeName>
        <fullName evidence="12">4-HB polyprenyltransferase</fullName>
    </alternativeName>
</protein>
<keyword evidence="11 12" id="KW-0472">Membrane</keyword>
<dbReference type="FunFam" id="1.10.357.140:FF:000002">
    <property type="entry name" value="4-hydroxybenzoate octaprenyltransferase"/>
    <property type="match status" value="1"/>
</dbReference>
<keyword evidence="8 12" id="KW-0812">Transmembrane</keyword>
<dbReference type="CDD" id="cd13959">
    <property type="entry name" value="PT_UbiA_COQ2"/>
    <property type="match status" value="1"/>
</dbReference>
<keyword evidence="6 12" id="KW-0808">Transferase</keyword>
<dbReference type="Gene3D" id="1.10.357.140">
    <property type="entry name" value="UbiA prenyltransferase"/>
    <property type="match status" value="1"/>
</dbReference>
<evidence type="ECO:0000256" key="9">
    <source>
        <dbReference type="ARBA" id="ARBA00022842"/>
    </source>
</evidence>
<keyword evidence="9 12" id="KW-0460">Magnesium</keyword>
<dbReference type="AlphaFoldDB" id="A0A918P6Q9"/>
<dbReference type="InterPro" id="IPR000537">
    <property type="entry name" value="UbiA_prenyltransferase"/>
</dbReference>
<dbReference type="EC" id="2.5.1.39" evidence="12 13"/>
<dbReference type="PANTHER" id="PTHR11048:SF28">
    <property type="entry name" value="4-HYDROXYBENZOATE POLYPRENYLTRANSFERASE, MITOCHONDRIAL"/>
    <property type="match status" value="1"/>
</dbReference>
<evidence type="ECO:0000256" key="1">
    <source>
        <dbReference type="ARBA" id="ARBA00001946"/>
    </source>
</evidence>
<evidence type="ECO:0000256" key="13">
    <source>
        <dbReference type="NCBIfam" id="TIGR01474"/>
    </source>
</evidence>
<dbReference type="RefSeq" id="WP_189536420.1">
    <property type="nucleotide sequence ID" value="NZ_BMYX01000024.1"/>
</dbReference>